<dbReference type="Proteomes" id="UP001652663">
    <property type="component" value="Unplaced"/>
</dbReference>
<proteinExistence type="predicted"/>
<dbReference type="RefSeq" id="XP_070641630.1">
    <property type="nucleotide sequence ID" value="XM_070785529.1"/>
</dbReference>
<reference evidence="6" key="1">
    <citation type="submission" date="2025-08" db="UniProtKB">
        <authorList>
            <consortium name="RefSeq"/>
        </authorList>
    </citation>
    <scope>IDENTIFICATION</scope>
    <source>
        <tissue evidence="6">Blood</tissue>
    </source>
</reference>
<organism evidence="5 6">
    <name type="scientific">Bos indicus</name>
    <name type="common">Zebu</name>
    <dbReference type="NCBI Taxonomy" id="9915"/>
    <lineage>
        <taxon>Eukaryota</taxon>
        <taxon>Metazoa</taxon>
        <taxon>Chordata</taxon>
        <taxon>Craniata</taxon>
        <taxon>Vertebrata</taxon>
        <taxon>Euteleostomi</taxon>
        <taxon>Mammalia</taxon>
        <taxon>Eutheria</taxon>
        <taxon>Laurasiatheria</taxon>
        <taxon>Artiodactyla</taxon>
        <taxon>Ruminantia</taxon>
        <taxon>Pecora</taxon>
        <taxon>Bovidae</taxon>
        <taxon>Bovinae</taxon>
        <taxon>Bos</taxon>
    </lineage>
</organism>
<keyword evidence="5" id="KW-1185">Reference proteome</keyword>
<evidence type="ECO:0000313" key="5">
    <source>
        <dbReference type="Proteomes" id="UP001652663"/>
    </source>
</evidence>
<keyword evidence="1" id="KW-0677">Repeat</keyword>
<dbReference type="GeneID" id="109578038"/>
<dbReference type="PANTHER" id="PTHR12587">
    <property type="entry name" value="LAR INTERACTING PROTEIN LIP -RELATED PROTEIN"/>
    <property type="match status" value="1"/>
</dbReference>
<protein>
    <submittedName>
        <fullName evidence="6">Liprin-alpha-1-like isoform X10</fullName>
    </submittedName>
</protein>
<keyword evidence="2" id="KW-0175">Coiled coil</keyword>
<dbReference type="InterPro" id="IPR057892">
    <property type="entry name" value="LIP-1_CC2"/>
</dbReference>
<accession>A0ABM4S1F6</accession>
<feature type="compositionally biased region" description="Low complexity" evidence="3">
    <location>
        <begin position="857"/>
        <end position="871"/>
    </location>
</feature>
<feature type="compositionally biased region" description="Basic and acidic residues" evidence="3">
    <location>
        <begin position="456"/>
        <end position="473"/>
    </location>
</feature>
<feature type="region of interest" description="Disordered" evidence="3">
    <location>
        <begin position="847"/>
        <end position="936"/>
    </location>
</feature>
<evidence type="ECO:0000256" key="3">
    <source>
        <dbReference type="SAM" id="MobiDB-lite"/>
    </source>
</evidence>
<feature type="domain" description="Liprin-alpha CC2" evidence="4">
    <location>
        <begin position="233"/>
        <end position="279"/>
    </location>
</feature>
<evidence type="ECO:0000313" key="6">
    <source>
        <dbReference type="RefSeq" id="XP_070641630.1"/>
    </source>
</evidence>
<feature type="compositionally biased region" description="Basic and acidic residues" evidence="3">
    <location>
        <begin position="702"/>
        <end position="721"/>
    </location>
</feature>
<feature type="region of interest" description="Disordered" evidence="3">
    <location>
        <begin position="493"/>
        <end position="516"/>
    </location>
</feature>
<sequence length="986" mass="109804">MGRRRARLWALFQRCNPKAKAKTRKDLASAHVLEAERPEEFPTPEGYTYREQLCKAKEEIAQLKAERNNTRLLLEHLECLVSRHIPPVGMTTGKRQAQSPAGMRSEVEVLRALKWLFEHHKALDEKQMILSEENNQEKILTDRVLDVHHEQENMPSANGKRPSDGSLSHKEDMVKKMELQEIIERQLREQSQMEERLAALSAHVKHLEEDLDTARKDLLKSKNMNRKLEQDIRETEDKNRQLQERLELVEKLQQRLRRAETLPEVEAEQAQRVASLSKDQLILNLETLRAEVDQTRPRGAPFHHSRPHLGSAPDLRFPVADRPADSLGNGAVLRCPQKGRLAALHDEPSEARTPPPPSHPWWAPCEAPAPSHCGPEVQTRKEQDCERTQQASMLADVAQAFESDESVSDDEGDRVTLFSSATQLSPSRQANAKTLTVMMQEQLDIINEEIRLIEEEKENTEQRAEETESREGRGSLGSLRRFKSVSSLNLLSTSSHADSCPPLPKPRRRQHSLAQEGDQLGIMTLDQLILNLETLRAEVDQTRLRGAPFHHSRPHLGSAPDLRFPVADRPADSLGNGAALRCPQKGRLAALHDEPSEARTPPPPSHPWWAPCEAPAPSHCGPEVQTPKEQDWERTQKASMLADVAQAFESDEGVSDDEGDRVTLFSSATQLSPGRQADAKTLTVMMQEQLDAINEEIRLIEEEKENTEQRAEETESREDRGSLGSLRRFKSVSSLNLLPTSSHAGSCPPLPKPRTRRHSLAQEGDQLGIMTLGDTRSSLSEDLGVPYGNHCERMTLELRLPAIREEVGDDKTAIKCETSTLAWPRSLRMGRLRTGALRTATHEDLRDAHNSTGSQDSPGNNPSSSTSSQGSLHKAPKKKGIKSSISRLFRKKEKGRPEHPSKEALGPGPADSKPGNPESRSGPDETARGSLPPQVGCSPGQLPSALSSVTRACLVCGQYDWVLLMVAPQGACSFVASEREETSIVP</sequence>
<name>A0ABM4S1F6_BOSIN</name>
<evidence type="ECO:0000256" key="2">
    <source>
        <dbReference type="SAM" id="Coils"/>
    </source>
</evidence>
<dbReference type="InterPro" id="IPR029515">
    <property type="entry name" value="Liprin"/>
</dbReference>
<feature type="coiled-coil region" evidence="2">
    <location>
        <begin position="176"/>
        <end position="262"/>
    </location>
</feature>
<dbReference type="Pfam" id="PF25526">
    <property type="entry name" value="LIP-1"/>
    <property type="match status" value="1"/>
</dbReference>
<evidence type="ECO:0000256" key="1">
    <source>
        <dbReference type="ARBA" id="ARBA00022737"/>
    </source>
</evidence>
<evidence type="ECO:0000259" key="4">
    <source>
        <dbReference type="Pfam" id="PF25526"/>
    </source>
</evidence>
<dbReference type="PANTHER" id="PTHR12587:SF15">
    <property type="entry name" value="LIPRIN-ALPHA-1"/>
    <property type="match status" value="1"/>
</dbReference>
<feature type="region of interest" description="Disordered" evidence="3">
    <location>
        <begin position="456"/>
        <end position="478"/>
    </location>
</feature>
<gene>
    <name evidence="6" type="primary">LOC109578038</name>
</gene>
<feature type="region of interest" description="Disordered" evidence="3">
    <location>
        <begin position="702"/>
        <end position="725"/>
    </location>
</feature>